<reference evidence="1 2" key="1">
    <citation type="journal article" date="2019" name="Int. J. Syst. Evol. Microbiol.">
        <title>The Global Catalogue of Microorganisms (GCM) 10K type strain sequencing project: providing services to taxonomists for standard genome sequencing and annotation.</title>
        <authorList>
            <consortium name="The Broad Institute Genomics Platform"/>
            <consortium name="The Broad Institute Genome Sequencing Center for Infectious Disease"/>
            <person name="Wu L."/>
            <person name="Ma J."/>
        </authorList>
    </citation>
    <scope>NUCLEOTIDE SEQUENCE [LARGE SCALE GENOMIC DNA]</scope>
    <source>
        <strain evidence="1 2">JCM 17504</strain>
    </source>
</reference>
<evidence type="ECO:0000313" key="1">
    <source>
        <dbReference type="EMBL" id="GAA5049206.1"/>
    </source>
</evidence>
<keyword evidence="2" id="KW-1185">Reference proteome</keyword>
<evidence type="ECO:0000313" key="2">
    <source>
        <dbReference type="Proteomes" id="UP001501729"/>
    </source>
</evidence>
<gene>
    <name evidence="1" type="ORF">GCM10025751_21740</name>
</gene>
<comment type="caution">
    <text evidence="1">The sequence shown here is derived from an EMBL/GenBank/DDBJ whole genome shotgun (WGS) entry which is preliminary data.</text>
</comment>
<dbReference type="RefSeq" id="WP_345410826.1">
    <property type="nucleotide sequence ID" value="NZ_BAABKX010000004.1"/>
</dbReference>
<evidence type="ECO:0008006" key="3">
    <source>
        <dbReference type="Google" id="ProtNLM"/>
    </source>
</evidence>
<accession>A0AAV3UHD4</accession>
<dbReference type="EMBL" id="BAABKX010000004">
    <property type="protein sequence ID" value="GAA5049206.1"/>
    <property type="molecule type" value="Genomic_DNA"/>
</dbReference>
<dbReference type="PANTHER" id="PTHR38733:SF1">
    <property type="entry name" value="TYPE IV METHYL-DIRECTED RESTRICTION ENZYME ECOKMCRBC"/>
    <property type="match status" value="1"/>
</dbReference>
<protein>
    <recommendedName>
        <fullName evidence="3">5-methylcytosine-specific restriction enzyme subunit McrC</fullName>
    </recommendedName>
</protein>
<dbReference type="PANTHER" id="PTHR38733">
    <property type="entry name" value="PROTEIN MCRC"/>
    <property type="match status" value="1"/>
</dbReference>
<dbReference type="Proteomes" id="UP001501729">
    <property type="component" value="Unassembled WGS sequence"/>
</dbReference>
<dbReference type="InterPro" id="IPR019292">
    <property type="entry name" value="McrC"/>
</dbReference>
<name>A0AAV3UHD4_9EURY</name>
<dbReference type="Pfam" id="PF10117">
    <property type="entry name" value="McrBC"/>
    <property type="match status" value="1"/>
</dbReference>
<sequence length="422" mass="48228">MAQSVPFPLLDGENEESVDFTLREYEKTEPLDLSDSALRMLETEVNRDGERLGVSFDRDGNAVLQATQHVGIVSFPDGPTIQVRPKAGRTNLLHLLRYAHGVDAVTIERETSISAGQTFIEALAALYEAELQNVIRQGLLRDYRRVEGAEKHLRGQLNVRRQIQKQGVAPTRFECSYDEFTYDTVPNQAILYATTMLTRFVRDQTLKQSLLKHRHLLRQRVTLVPIRASELERVELTRLNEYYTDLLRLTKLVLRSIYVREFMTGKQRSFALLIDMNKIFEQAVERAMSEVVAERDGWNVASQVTTRNLVTDGKHSVSIRPDILIRDSEGEIALVGDAKWKLGRPSNADFYQMVSYQFAHDVPGVLIYPEQGGEVETEYSVVDQYPLSLVELPIPTVTEEFSGYIDRVSKRMCEQIWTLVNE</sequence>
<organism evidence="1 2">
    <name type="scientific">Haladaptatus pallidirubidus</name>
    <dbReference type="NCBI Taxonomy" id="1008152"/>
    <lineage>
        <taxon>Archaea</taxon>
        <taxon>Methanobacteriati</taxon>
        <taxon>Methanobacteriota</taxon>
        <taxon>Stenosarchaea group</taxon>
        <taxon>Halobacteria</taxon>
        <taxon>Halobacteriales</taxon>
        <taxon>Haladaptataceae</taxon>
        <taxon>Haladaptatus</taxon>
    </lineage>
</organism>
<proteinExistence type="predicted"/>
<dbReference type="AlphaFoldDB" id="A0AAV3UHD4"/>